<dbReference type="GO" id="GO:0051301">
    <property type="term" value="P:cell division"/>
    <property type="evidence" value="ECO:0007669"/>
    <property type="project" value="UniProtKB-KW"/>
</dbReference>
<sequence length="409" mass="44519">MTAARPYIPVMGERRPKQARFPQDRKTQVRIWWREIDRVLLGLVLLLMAIGSIAVAAASPATARRLSTSAVQLPDLYFWYAHVRWQFLALLTMLGVSFVPRELARRGAIVLCAAMLAAMAVLPVIGNEVNGAKRWLDFGIRFQPSEFLKPAYAVTLAWILSWKLRDPRLPVIQISAGLMALVVVLLMAQPNLGDAMLFVGCWLVMAMLAGLPMQKIGIAAGSGVGALVLAYLFYENARHRIDSFLGGGSAYDQVDLASRTLMAGGWTGTGIWLGRRKMQLPEAHTDYIFSVIGEEFGLLICAVIVVLYLAILGRMLVRMLEEENLFAVLAATGLATILGGQAFINILVNLQLFPSKGMTLPLVSYGGSSTIAVSITIGLMLAMSRRNPFLTREGVGITAAMPGTKRSAA</sequence>
<dbReference type="AlphaFoldDB" id="A0A6I4SRJ3"/>
<proteinExistence type="inferred from homology"/>
<evidence type="ECO:0000256" key="9">
    <source>
        <dbReference type="ARBA" id="ARBA00032370"/>
    </source>
</evidence>
<evidence type="ECO:0000256" key="12">
    <source>
        <dbReference type="ARBA" id="ARBA00041185"/>
    </source>
</evidence>
<comment type="subcellular location">
    <subcellularLocation>
        <location evidence="1">Membrane</location>
        <topology evidence="1">Multi-pass membrane protein</topology>
    </subcellularLocation>
</comment>
<feature type="transmembrane region" description="Helical" evidence="16">
    <location>
        <begin position="108"/>
        <end position="127"/>
    </location>
</feature>
<evidence type="ECO:0000256" key="2">
    <source>
        <dbReference type="ARBA" id="ARBA00022676"/>
    </source>
</evidence>
<dbReference type="GO" id="GO:0008360">
    <property type="term" value="P:regulation of cell shape"/>
    <property type="evidence" value="ECO:0007669"/>
    <property type="project" value="UniProtKB-KW"/>
</dbReference>
<keyword evidence="5" id="KW-0133">Cell shape</keyword>
<dbReference type="Proteomes" id="UP000433652">
    <property type="component" value="Unassembled WGS sequence"/>
</dbReference>
<keyword evidence="4 16" id="KW-0812">Transmembrane</keyword>
<evidence type="ECO:0000313" key="17">
    <source>
        <dbReference type="EMBL" id="MXO58028.1"/>
    </source>
</evidence>
<organism evidence="17 18">
    <name type="scientific">Croceibacterium salegens</name>
    <dbReference type="NCBI Taxonomy" id="1737568"/>
    <lineage>
        <taxon>Bacteria</taxon>
        <taxon>Pseudomonadati</taxon>
        <taxon>Pseudomonadota</taxon>
        <taxon>Alphaproteobacteria</taxon>
        <taxon>Sphingomonadales</taxon>
        <taxon>Erythrobacteraceae</taxon>
        <taxon>Croceibacterium</taxon>
    </lineage>
</organism>
<feature type="transmembrane region" description="Helical" evidence="16">
    <location>
        <begin position="362"/>
        <end position="382"/>
    </location>
</feature>
<dbReference type="GO" id="GO:0032153">
    <property type="term" value="C:cell division site"/>
    <property type="evidence" value="ECO:0007669"/>
    <property type="project" value="TreeGrafter"/>
</dbReference>
<name>A0A6I4SRJ3_9SPHN</name>
<feature type="transmembrane region" description="Helical" evidence="16">
    <location>
        <begin position="325"/>
        <end position="350"/>
    </location>
</feature>
<feature type="transmembrane region" description="Helical" evidence="16">
    <location>
        <begin position="195"/>
        <end position="211"/>
    </location>
</feature>
<evidence type="ECO:0000256" key="10">
    <source>
        <dbReference type="ARBA" id="ARBA00033270"/>
    </source>
</evidence>
<dbReference type="GO" id="GO:0008955">
    <property type="term" value="F:peptidoglycan glycosyltransferase activity"/>
    <property type="evidence" value="ECO:0007669"/>
    <property type="project" value="UniProtKB-EC"/>
</dbReference>
<dbReference type="GO" id="GO:0005886">
    <property type="term" value="C:plasma membrane"/>
    <property type="evidence" value="ECO:0007669"/>
    <property type="project" value="TreeGrafter"/>
</dbReference>
<reference evidence="17 18" key="1">
    <citation type="submission" date="2019-12" db="EMBL/GenBank/DDBJ databases">
        <title>Genomic-based taxomic classification of the family Erythrobacteraceae.</title>
        <authorList>
            <person name="Xu L."/>
        </authorList>
    </citation>
    <scope>NUCLEOTIDE SEQUENCE [LARGE SCALE GENOMIC DNA]</scope>
    <source>
        <strain evidence="17 18">MCCC 1K01500</strain>
    </source>
</reference>
<dbReference type="PANTHER" id="PTHR30474:SF2">
    <property type="entry name" value="PEPTIDOGLYCAN GLYCOSYLTRANSFERASE FTSW-RELATED"/>
    <property type="match status" value="1"/>
</dbReference>
<accession>A0A6I4SRJ3</accession>
<evidence type="ECO:0000256" key="4">
    <source>
        <dbReference type="ARBA" id="ARBA00022692"/>
    </source>
</evidence>
<dbReference type="OrthoDB" id="9768187at2"/>
<feature type="transmembrane region" description="Helical" evidence="16">
    <location>
        <begin position="39"/>
        <end position="57"/>
    </location>
</feature>
<evidence type="ECO:0000256" key="8">
    <source>
        <dbReference type="ARBA" id="ARBA00023136"/>
    </source>
</evidence>
<feature type="transmembrane region" description="Helical" evidence="16">
    <location>
        <begin position="216"/>
        <end position="234"/>
    </location>
</feature>
<feature type="transmembrane region" description="Helical" evidence="16">
    <location>
        <begin position="77"/>
        <end position="96"/>
    </location>
</feature>
<dbReference type="EMBL" id="WTYM01000021">
    <property type="protein sequence ID" value="MXO58028.1"/>
    <property type="molecule type" value="Genomic_DNA"/>
</dbReference>
<evidence type="ECO:0000256" key="11">
    <source>
        <dbReference type="ARBA" id="ARBA00038053"/>
    </source>
</evidence>
<dbReference type="RefSeq" id="WP_159791317.1">
    <property type="nucleotide sequence ID" value="NZ_WTYM01000021.1"/>
</dbReference>
<evidence type="ECO:0000256" key="5">
    <source>
        <dbReference type="ARBA" id="ARBA00022960"/>
    </source>
</evidence>
<evidence type="ECO:0000256" key="16">
    <source>
        <dbReference type="SAM" id="Phobius"/>
    </source>
</evidence>
<feature type="transmembrane region" description="Helical" evidence="16">
    <location>
        <begin position="171"/>
        <end position="189"/>
    </location>
</feature>
<dbReference type="GO" id="GO:0009252">
    <property type="term" value="P:peptidoglycan biosynthetic process"/>
    <property type="evidence" value="ECO:0007669"/>
    <property type="project" value="UniProtKB-KW"/>
</dbReference>
<keyword evidence="6" id="KW-0573">Peptidoglycan synthesis</keyword>
<evidence type="ECO:0000256" key="3">
    <source>
        <dbReference type="ARBA" id="ARBA00022679"/>
    </source>
</evidence>
<dbReference type="EC" id="2.4.99.28" evidence="14"/>
<evidence type="ECO:0000313" key="18">
    <source>
        <dbReference type="Proteomes" id="UP000433652"/>
    </source>
</evidence>
<comment type="caution">
    <text evidence="17">The sequence shown here is derived from an EMBL/GenBank/DDBJ whole genome shotgun (WGS) entry which is preliminary data.</text>
</comment>
<comment type="catalytic activity">
    <reaction evidence="15">
        <text>[GlcNAc-(1-&gt;4)-Mur2Ac(oyl-L-Ala-gamma-D-Glu-L-Lys-D-Ala-D-Ala)](n)-di-trans,octa-cis-undecaprenyl diphosphate + beta-D-GlcNAc-(1-&gt;4)-Mur2Ac(oyl-L-Ala-gamma-D-Glu-L-Lys-D-Ala-D-Ala)-di-trans,octa-cis-undecaprenyl diphosphate = [GlcNAc-(1-&gt;4)-Mur2Ac(oyl-L-Ala-gamma-D-Glu-L-Lys-D-Ala-D-Ala)](n+1)-di-trans,octa-cis-undecaprenyl diphosphate + di-trans,octa-cis-undecaprenyl diphosphate + H(+)</text>
        <dbReference type="Rhea" id="RHEA:23708"/>
        <dbReference type="Rhea" id="RHEA-COMP:9602"/>
        <dbReference type="Rhea" id="RHEA-COMP:9603"/>
        <dbReference type="ChEBI" id="CHEBI:15378"/>
        <dbReference type="ChEBI" id="CHEBI:58405"/>
        <dbReference type="ChEBI" id="CHEBI:60033"/>
        <dbReference type="ChEBI" id="CHEBI:78435"/>
        <dbReference type="EC" id="2.4.99.28"/>
    </reaction>
</comment>
<gene>
    <name evidence="17" type="ORF">GRI89_00520</name>
</gene>
<keyword evidence="17" id="KW-0131">Cell cycle</keyword>
<keyword evidence="2" id="KW-0328">Glycosyltransferase</keyword>
<dbReference type="Pfam" id="PF01098">
    <property type="entry name" value="FTSW_RODA_SPOVE"/>
    <property type="match status" value="1"/>
</dbReference>
<dbReference type="GO" id="GO:0015648">
    <property type="term" value="F:lipid-linked peptidoglycan transporter activity"/>
    <property type="evidence" value="ECO:0007669"/>
    <property type="project" value="TreeGrafter"/>
</dbReference>
<evidence type="ECO:0000256" key="6">
    <source>
        <dbReference type="ARBA" id="ARBA00022984"/>
    </source>
</evidence>
<feature type="transmembrane region" description="Helical" evidence="16">
    <location>
        <begin position="287"/>
        <end position="313"/>
    </location>
</feature>
<comment type="similarity">
    <text evidence="11">Belongs to the SEDS family. FtsW subfamily.</text>
</comment>
<evidence type="ECO:0000256" key="15">
    <source>
        <dbReference type="ARBA" id="ARBA00049902"/>
    </source>
</evidence>
<evidence type="ECO:0000256" key="1">
    <source>
        <dbReference type="ARBA" id="ARBA00004141"/>
    </source>
</evidence>
<evidence type="ECO:0000256" key="7">
    <source>
        <dbReference type="ARBA" id="ARBA00022989"/>
    </source>
</evidence>
<dbReference type="InterPro" id="IPR001182">
    <property type="entry name" value="FtsW/RodA"/>
</dbReference>
<keyword evidence="8 16" id="KW-0472">Membrane</keyword>
<evidence type="ECO:0000256" key="14">
    <source>
        <dbReference type="ARBA" id="ARBA00044770"/>
    </source>
</evidence>
<protein>
    <recommendedName>
        <fullName evidence="12">Probable peptidoglycan glycosyltransferase FtsW</fullName>
        <ecNumber evidence="14">2.4.99.28</ecNumber>
    </recommendedName>
    <alternativeName>
        <fullName evidence="13">Cell division protein FtsW</fullName>
    </alternativeName>
    <alternativeName>
        <fullName evidence="10">Cell wall polymerase</fullName>
    </alternativeName>
    <alternativeName>
        <fullName evidence="9">Peptidoglycan polymerase</fullName>
    </alternativeName>
</protein>
<dbReference type="PANTHER" id="PTHR30474">
    <property type="entry name" value="CELL CYCLE PROTEIN"/>
    <property type="match status" value="1"/>
</dbReference>
<evidence type="ECO:0000256" key="13">
    <source>
        <dbReference type="ARBA" id="ARBA00041418"/>
    </source>
</evidence>
<keyword evidence="17" id="KW-0132">Cell division</keyword>
<keyword evidence="7 16" id="KW-1133">Transmembrane helix</keyword>
<keyword evidence="3" id="KW-0808">Transferase</keyword>
<keyword evidence="18" id="KW-1185">Reference proteome</keyword>